<feature type="compositionally biased region" description="Basic and acidic residues" evidence="1">
    <location>
        <begin position="66"/>
        <end position="81"/>
    </location>
</feature>
<feature type="compositionally biased region" description="Low complexity" evidence="1">
    <location>
        <begin position="52"/>
        <end position="64"/>
    </location>
</feature>
<evidence type="ECO:0000313" key="2">
    <source>
        <dbReference type="EMBL" id="THC94822.1"/>
    </source>
</evidence>
<feature type="compositionally biased region" description="Acidic residues" evidence="1">
    <location>
        <begin position="83"/>
        <end position="95"/>
    </location>
</feature>
<protein>
    <submittedName>
        <fullName evidence="2">Uncharacterized protein</fullName>
    </submittedName>
</protein>
<dbReference type="AlphaFoldDB" id="A0A4S3JHL2"/>
<sequence>MPSTHYLRFKSNRGVRWVGRVGHWKPIALGISPNTDHAALRRPLWRPAGADVVVPSGSPAVSGGWDDPRSRAIDSRDKLPPEESFEGVELDDSGG</sequence>
<gene>
    <name evidence="2" type="ORF">EYZ11_005694</name>
</gene>
<reference evidence="2 3" key="1">
    <citation type="submission" date="2019-03" db="EMBL/GenBank/DDBJ databases">
        <title>The genome sequence of a newly discovered highly antifungal drug resistant Aspergillus species, Aspergillus tanneri NIH 1004.</title>
        <authorList>
            <person name="Mounaud S."/>
            <person name="Singh I."/>
            <person name="Joardar V."/>
            <person name="Pakala S."/>
            <person name="Pakala S."/>
            <person name="Venepally P."/>
            <person name="Hoover J."/>
            <person name="Nierman W."/>
            <person name="Chung J."/>
            <person name="Losada L."/>
        </authorList>
    </citation>
    <scope>NUCLEOTIDE SEQUENCE [LARGE SCALE GENOMIC DNA]</scope>
    <source>
        <strain evidence="2 3">NIH1004</strain>
    </source>
</reference>
<dbReference type="Proteomes" id="UP000308092">
    <property type="component" value="Unassembled WGS sequence"/>
</dbReference>
<keyword evidence="3" id="KW-1185">Reference proteome</keyword>
<evidence type="ECO:0000313" key="3">
    <source>
        <dbReference type="Proteomes" id="UP000308092"/>
    </source>
</evidence>
<accession>A0A4S3JHL2</accession>
<comment type="caution">
    <text evidence="2">The sequence shown here is derived from an EMBL/GenBank/DDBJ whole genome shotgun (WGS) entry which is preliminary data.</text>
</comment>
<name>A0A4S3JHL2_9EURO</name>
<proteinExistence type="predicted"/>
<organism evidence="2 3">
    <name type="scientific">Aspergillus tanneri</name>
    <dbReference type="NCBI Taxonomy" id="1220188"/>
    <lineage>
        <taxon>Eukaryota</taxon>
        <taxon>Fungi</taxon>
        <taxon>Dikarya</taxon>
        <taxon>Ascomycota</taxon>
        <taxon>Pezizomycotina</taxon>
        <taxon>Eurotiomycetes</taxon>
        <taxon>Eurotiomycetidae</taxon>
        <taxon>Eurotiales</taxon>
        <taxon>Aspergillaceae</taxon>
        <taxon>Aspergillus</taxon>
        <taxon>Aspergillus subgen. Circumdati</taxon>
    </lineage>
</organism>
<evidence type="ECO:0000256" key="1">
    <source>
        <dbReference type="SAM" id="MobiDB-lite"/>
    </source>
</evidence>
<feature type="region of interest" description="Disordered" evidence="1">
    <location>
        <begin position="52"/>
        <end position="95"/>
    </location>
</feature>
<dbReference type="EMBL" id="SOSA01000187">
    <property type="protein sequence ID" value="THC94822.1"/>
    <property type="molecule type" value="Genomic_DNA"/>
</dbReference>
<dbReference type="VEuPathDB" id="FungiDB:EYZ11_005694"/>